<dbReference type="Proteomes" id="UP001152797">
    <property type="component" value="Unassembled WGS sequence"/>
</dbReference>
<sequence length="311" mass="34960">MKLRSMVGQLPKKIRSPGMAPARESYGCPSHQPPEETDLLLKQKLQRWFSGDQSQLPYAARLRGLAGKARKSEVCRARLCHFERFWHRPGMEALEPDEVQRPAVNAAANAWLPGARREQKGAPRLLSDARSVAPLAPGAAVRVKLRGVGSDDLGICEFYEPQSGLWHVRFCDGLQRLAPQQLIRLGGNEEGDAIDGEELSQQELQQLTEEPPMKRARTRCQLVFDFKRQPRDLQEAVMMRGDLGLVHVWSIGAWIEFKDSPTQKLYRFGCYGVSNLGIYNFGVSRDTHFISVYKLAANVTSDRCARDVSDS</sequence>
<evidence type="ECO:0000313" key="3">
    <source>
        <dbReference type="EMBL" id="CAL4786607.1"/>
    </source>
</evidence>
<keyword evidence="4" id="KW-1185">Reference proteome</keyword>
<feature type="non-terminal residue" evidence="2">
    <location>
        <position position="311"/>
    </location>
</feature>
<accession>A0A9P1CXJ9</accession>
<reference evidence="2" key="1">
    <citation type="submission" date="2022-10" db="EMBL/GenBank/DDBJ databases">
        <authorList>
            <person name="Chen Y."/>
            <person name="Dougan E. K."/>
            <person name="Chan C."/>
            <person name="Rhodes N."/>
            <person name="Thang M."/>
        </authorList>
    </citation>
    <scope>NUCLEOTIDE SEQUENCE</scope>
</reference>
<gene>
    <name evidence="2" type="ORF">C1SCF055_LOCUS25515</name>
</gene>
<evidence type="ECO:0000313" key="2">
    <source>
        <dbReference type="EMBL" id="CAI3999295.1"/>
    </source>
</evidence>
<name>A0A9P1CXJ9_9DINO</name>
<reference evidence="3 4" key="2">
    <citation type="submission" date="2024-05" db="EMBL/GenBank/DDBJ databases">
        <authorList>
            <person name="Chen Y."/>
            <person name="Shah S."/>
            <person name="Dougan E. K."/>
            <person name="Thang M."/>
            <person name="Chan C."/>
        </authorList>
    </citation>
    <scope>NUCLEOTIDE SEQUENCE [LARGE SCALE GENOMIC DNA]</scope>
</reference>
<dbReference type="AlphaFoldDB" id="A0A9P1CXJ9"/>
<feature type="region of interest" description="Disordered" evidence="1">
    <location>
        <begin position="1"/>
        <end position="34"/>
    </location>
</feature>
<organism evidence="2">
    <name type="scientific">Cladocopium goreaui</name>
    <dbReference type="NCBI Taxonomy" id="2562237"/>
    <lineage>
        <taxon>Eukaryota</taxon>
        <taxon>Sar</taxon>
        <taxon>Alveolata</taxon>
        <taxon>Dinophyceae</taxon>
        <taxon>Suessiales</taxon>
        <taxon>Symbiodiniaceae</taxon>
        <taxon>Cladocopium</taxon>
    </lineage>
</organism>
<comment type="caution">
    <text evidence="2">The sequence shown here is derived from an EMBL/GenBank/DDBJ whole genome shotgun (WGS) entry which is preliminary data.</text>
</comment>
<dbReference type="EMBL" id="CAMXCT010002608">
    <property type="protein sequence ID" value="CAI3999295.1"/>
    <property type="molecule type" value="Genomic_DNA"/>
</dbReference>
<proteinExistence type="predicted"/>
<dbReference type="EMBL" id="CAMXCT030002608">
    <property type="protein sequence ID" value="CAL4786607.1"/>
    <property type="molecule type" value="Genomic_DNA"/>
</dbReference>
<protein>
    <submittedName>
        <fullName evidence="3">CID domain-containing protein</fullName>
    </submittedName>
</protein>
<evidence type="ECO:0000313" key="4">
    <source>
        <dbReference type="Proteomes" id="UP001152797"/>
    </source>
</evidence>
<dbReference type="EMBL" id="CAMXCT020002608">
    <property type="protein sequence ID" value="CAL1152670.1"/>
    <property type="molecule type" value="Genomic_DNA"/>
</dbReference>
<evidence type="ECO:0000256" key="1">
    <source>
        <dbReference type="SAM" id="MobiDB-lite"/>
    </source>
</evidence>